<proteinExistence type="inferred from homology"/>
<keyword evidence="4" id="KW-0067">ATP-binding</keyword>
<evidence type="ECO:0000256" key="7">
    <source>
        <dbReference type="ARBA" id="ARBA00023242"/>
    </source>
</evidence>
<gene>
    <name evidence="12" type="ORF">TcWFU_006532</name>
</gene>
<dbReference type="SMART" id="SM00968">
    <property type="entry name" value="SMC_hinge"/>
    <property type="match status" value="1"/>
</dbReference>
<dbReference type="Gene3D" id="1.10.287.1490">
    <property type="match status" value="1"/>
</dbReference>
<feature type="compositionally biased region" description="Polar residues" evidence="10">
    <location>
        <begin position="1025"/>
        <end position="1039"/>
    </location>
</feature>
<evidence type="ECO:0000256" key="1">
    <source>
        <dbReference type="ARBA" id="ARBA00004123"/>
    </source>
</evidence>
<dbReference type="SUPFAM" id="SSF75553">
    <property type="entry name" value="Smc hinge domain"/>
    <property type="match status" value="1"/>
</dbReference>
<dbReference type="Proteomes" id="UP001651158">
    <property type="component" value="Unassembled WGS sequence"/>
</dbReference>
<name>A0ABR4Q4Z1_9CEST</name>
<dbReference type="InterPro" id="IPR010935">
    <property type="entry name" value="SMC_hinge"/>
</dbReference>
<dbReference type="PIRSF" id="PIRSF005719">
    <property type="entry name" value="SMC"/>
    <property type="match status" value="1"/>
</dbReference>
<dbReference type="InterPro" id="IPR027417">
    <property type="entry name" value="P-loop_NTPase"/>
</dbReference>
<dbReference type="Gene3D" id="1.20.5.170">
    <property type="match status" value="1"/>
</dbReference>
<evidence type="ECO:0000256" key="10">
    <source>
        <dbReference type="SAM" id="MobiDB-lite"/>
    </source>
</evidence>
<feature type="region of interest" description="Disordered" evidence="10">
    <location>
        <begin position="695"/>
        <end position="720"/>
    </location>
</feature>
<keyword evidence="3" id="KW-0547">Nucleotide-binding</keyword>
<keyword evidence="13" id="KW-1185">Reference proteome</keyword>
<evidence type="ECO:0000259" key="11">
    <source>
        <dbReference type="SMART" id="SM00968"/>
    </source>
</evidence>
<feature type="coiled-coil region" evidence="9">
    <location>
        <begin position="732"/>
        <end position="839"/>
    </location>
</feature>
<comment type="subcellular location">
    <subcellularLocation>
        <location evidence="1 8">Nucleus</location>
    </subcellularLocation>
</comment>
<evidence type="ECO:0000256" key="3">
    <source>
        <dbReference type="ARBA" id="ARBA00022741"/>
    </source>
</evidence>
<evidence type="ECO:0000256" key="8">
    <source>
        <dbReference type="PIRNR" id="PIRNR005719"/>
    </source>
</evidence>
<keyword evidence="5 9" id="KW-0175">Coiled coil</keyword>
<dbReference type="PANTHER" id="PTHR18937:SF172">
    <property type="entry name" value="STRUCTURAL MAINTENANCE OF CHROMOSOMES PROTEIN"/>
    <property type="match status" value="1"/>
</dbReference>
<keyword evidence="7 8" id="KW-0539">Nucleus</keyword>
<dbReference type="PANTHER" id="PTHR18937">
    <property type="entry name" value="STRUCTURAL MAINTENANCE OF CHROMOSOMES SMC FAMILY MEMBER"/>
    <property type="match status" value="1"/>
</dbReference>
<dbReference type="Pfam" id="PF02463">
    <property type="entry name" value="SMC_N"/>
    <property type="match status" value="1"/>
</dbReference>
<dbReference type="Gene3D" id="3.30.70.1620">
    <property type="match status" value="1"/>
</dbReference>
<evidence type="ECO:0000313" key="13">
    <source>
        <dbReference type="Proteomes" id="UP001651158"/>
    </source>
</evidence>
<evidence type="ECO:0000256" key="6">
    <source>
        <dbReference type="ARBA" id="ARBA00023067"/>
    </source>
</evidence>
<keyword evidence="6" id="KW-0226">DNA condensation</keyword>
<dbReference type="Pfam" id="PF06470">
    <property type="entry name" value="SMC_hinge"/>
    <property type="match status" value="1"/>
</dbReference>
<feature type="coiled-coil region" evidence="9">
    <location>
        <begin position="367"/>
        <end position="408"/>
    </location>
</feature>
<feature type="coiled-coil region" evidence="9">
    <location>
        <begin position="441"/>
        <end position="518"/>
    </location>
</feature>
<dbReference type="SUPFAM" id="SSF57997">
    <property type="entry name" value="Tropomyosin"/>
    <property type="match status" value="1"/>
</dbReference>
<reference evidence="12 13" key="1">
    <citation type="journal article" date="2022" name="Front. Cell. Infect. Microbiol.">
        <title>The Genomes of Two Strains of Taenia crassiceps the Animal Model for the Study of Human Cysticercosis.</title>
        <authorList>
            <person name="Bobes R.J."/>
            <person name="Estrada K."/>
            <person name="Rios-Valencia D.G."/>
            <person name="Calderon-Gallegos A."/>
            <person name="de la Torre P."/>
            <person name="Carrero J.C."/>
            <person name="Sanchez-Flores A."/>
            <person name="Laclette J.P."/>
        </authorList>
    </citation>
    <scope>NUCLEOTIDE SEQUENCE [LARGE SCALE GENOMIC DNA]</scope>
    <source>
        <strain evidence="12">WFUcys</strain>
    </source>
</reference>
<sequence>MYKDEENNYPILLLCRQMDLPAEGSYPVTISDEDLLNNCPPVEIPPLEIPFHLSDENGSRLVLSQVVCENFKSYGGRRVLGPFHKNFTCVIGPNGSGKSNVIDALLFVFGFRASKVRSKKLSSLIHNSDELPNVNFCQVAVYFQRIVDTGNHASDFEVVPGSEFVVSRKAFKDNSNSYYINDCKASFKEVTGLLRQHGIDLDHNRFLILQGEVEQISLMKPKAATEYETGFLEYLEDIIGSNRFKRPLAILADRIERLKDIRLEKLARVKAVEKERNELETELVAVEQQVEEFVKEVKHLLEELHKLKSKRDEDEKRASILQEQHRAAKSRFAGYEAEDSRMRDEHAHLKSQGKKTVKALAAERKKLDEIRRLPEEAEERRETLKAQLAELEANRAKQEAIYKETMDILTQETAPLRKKMEEAEAALAPVQKAADKATSKLAIARQELDLAMSAVRREEERAKEARDGAQLAQNRLKERERQLADARRNVTPQQLKELQKVKSEVERVGAEEKQLIERVNQLRSSLVEAKSSFQSDNSRNRVLTALSSAAQEGKLEGVLGRLGDLGVIPQKYDVAISTSCGALDHIVVETMELAQRAVEYLKKYNLGQASFIALDKMERWTIEAAKPFVGPVPSAQRLFDLVDTSMNPRVKPCFYFALRNTLIADNLDVAVGWAFKHKQRFRVVTLQGQLIETSGAMSGGGSGRPISGRMNTDSQKARRRSSGVPLCTEAFITGKEEELAVCEVRLRDAQQRREQLEDTEAQLSQRIQEAQRVVTRCQNEIERLREEAEVLGQEAEQAEVRAAHTGPSAEERDRMERLVANLERIHVSKAEKAEELRRRVDEVKTALVDAGSARLAAVRSRVGLVESKIKETNDLFTKLEVDIKSAHRNQAKCEAKVKAYEEEVETLKEKLIAIEARMVEIEKTAKICMDEFQELQKTIKDLTQGLSAIGEAIEKVETALATSRKAEGAAQRKAEELRTQAKEAGGRARGWQIKLRSLRLHTIEDDDDDDGEEGTAEDSAEGSRRGSQSVDDVTSNSIYSGPADISSSSKERSLKLPVYTEEQLAEMKVNEAEVNRLEEQTAAMAPNMSAIEQYRKKVDLYLKRVAELDQVTELRSEQLRQEADARARRLSEFMSGFNIITTRLKEMYQMLTQGGDAELELIDSLDPFSEGIVFSVRPPKKTWKSIANLSGGEKTLSSLALVFALHHYKPTPLYVMDEIDAALDFKNVSIVGNYVVERTKNAQFVIISLRNNMFELADRLVGIYKTHNITKSIALDCASLSKRLEAAVAARLGTRTQSDPDHQCVPPKQVEASKLATAMESTEVEQARSNCSTDSAETFVPQMN</sequence>
<dbReference type="Gene3D" id="3.40.50.300">
    <property type="entry name" value="P-loop containing nucleotide triphosphate hydrolases"/>
    <property type="match status" value="2"/>
</dbReference>
<feature type="domain" description="SMC hinge" evidence="11">
    <location>
        <begin position="556"/>
        <end position="674"/>
    </location>
</feature>
<comment type="caution">
    <text evidence="12">The sequence shown here is derived from an EMBL/GenBank/DDBJ whole genome shotgun (WGS) entry which is preliminary data.</text>
</comment>
<feature type="compositionally biased region" description="Acidic residues" evidence="10">
    <location>
        <begin position="1004"/>
        <end position="1020"/>
    </location>
</feature>
<feature type="compositionally biased region" description="Basic and acidic residues" evidence="10">
    <location>
        <begin position="338"/>
        <end position="348"/>
    </location>
</feature>
<evidence type="ECO:0000256" key="9">
    <source>
        <dbReference type="SAM" id="Coils"/>
    </source>
</evidence>
<accession>A0ABR4Q4Z1</accession>
<comment type="similarity">
    <text evidence="2">Belongs to the SMC family. SMC4 subfamily.</text>
</comment>
<dbReference type="EMBL" id="JAKROA010000011">
    <property type="protein sequence ID" value="KAL5104714.1"/>
    <property type="molecule type" value="Genomic_DNA"/>
</dbReference>
<feature type="region of interest" description="Disordered" evidence="10">
    <location>
        <begin position="1002"/>
        <end position="1052"/>
    </location>
</feature>
<feature type="coiled-coil region" evidence="9">
    <location>
        <begin position="255"/>
        <end position="324"/>
    </location>
</feature>
<organism evidence="12 13">
    <name type="scientific">Taenia crassiceps</name>
    <dbReference type="NCBI Taxonomy" id="6207"/>
    <lineage>
        <taxon>Eukaryota</taxon>
        <taxon>Metazoa</taxon>
        <taxon>Spiralia</taxon>
        <taxon>Lophotrochozoa</taxon>
        <taxon>Platyhelminthes</taxon>
        <taxon>Cestoda</taxon>
        <taxon>Eucestoda</taxon>
        <taxon>Cyclophyllidea</taxon>
        <taxon>Taeniidae</taxon>
        <taxon>Taenia</taxon>
    </lineage>
</organism>
<protein>
    <recommendedName>
        <fullName evidence="8">Structural maintenance of chromosomes protein</fullName>
    </recommendedName>
</protein>
<dbReference type="InterPro" id="IPR024704">
    <property type="entry name" value="SMC"/>
</dbReference>
<dbReference type="InterPro" id="IPR003395">
    <property type="entry name" value="RecF/RecN/SMC_N"/>
</dbReference>
<evidence type="ECO:0000313" key="12">
    <source>
        <dbReference type="EMBL" id="KAL5104714.1"/>
    </source>
</evidence>
<evidence type="ECO:0000256" key="2">
    <source>
        <dbReference type="ARBA" id="ARBA00006005"/>
    </source>
</evidence>
<feature type="coiled-coil region" evidence="9">
    <location>
        <begin position="1060"/>
        <end position="1111"/>
    </location>
</feature>
<dbReference type="Gene3D" id="1.20.1060.20">
    <property type="match status" value="1"/>
</dbReference>
<evidence type="ECO:0000256" key="4">
    <source>
        <dbReference type="ARBA" id="ARBA00022840"/>
    </source>
</evidence>
<dbReference type="SUPFAM" id="SSF52540">
    <property type="entry name" value="P-loop containing nucleoside triphosphate hydrolases"/>
    <property type="match status" value="1"/>
</dbReference>
<feature type="coiled-coil region" evidence="9">
    <location>
        <begin position="883"/>
        <end position="924"/>
    </location>
</feature>
<dbReference type="InterPro" id="IPR036277">
    <property type="entry name" value="SMC_hinge_sf"/>
</dbReference>
<evidence type="ECO:0000256" key="5">
    <source>
        <dbReference type="ARBA" id="ARBA00023054"/>
    </source>
</evidence>
<feature type="region of interest" description="Disordered" evidence="10">
    <location>
        <begin position="331"/>
        <end position="357"/>
    </location>
</feature>